<reference evidence="5" key="1">
    <citation type="submission" date="2021-01" db="EMBL/GenBank/DDBJ databases">
        <authorList>
            <person name="Corre E."/>
            <person name="Pelletier E."/>
            <person name="Niang G."/>
            <person name="Scheremetjew M."/>
            <person name="Finn R."/>
            <person name="Kale V."/>
            <person name="Holt S."/>
            <person name="Cochrane G."/>
            <person name="Meng A."/>
            <person name="Brown T."/>
            <person name="Cohen L."/>
        </authorList>
    </citation>
    <scope>NUCLEOTIDE SEQUENCE</scope>
    <source>
        <strain evidence="5">10249 10 AB</strain>
    </source>
</reference>
<dbReference type="GO" id="GO:0005886">
    <property type="term" value="C:plasma membrane"/>
    <property type="evidence" value="ECO:0007669"/>
    <property type="project" value="TreeGrafter"/>
</dbReference>
<dbReference type="PANTHER" id="PTHR24186">
    <property type="entry name" value="PROTEIN PHOSPHATASE 1 REGULATORY SUBUNIT"/>
    <property type="match status" value="1"/>
</dbReference>
<proteinExistence type="predicted"/>
<feature type="repeat" description="ANK" evidence="3">
    <location>
        <begin position="139"/>
        <end position="161"/>
    </location>
</feature>
<organism evidence="5">
    <name type="scientific">Pseudo-nitzschia australis</name>
    <dbReference type="NCBI Taxonomy" id="44445"/>
    <lineage>
        <taxon>Eukaryota</taxon>
        <taxon>Sar</taxon>
        <taxon>Stramenopiles</taxon>
        <taxon>Ochrophyta</taxon>
        <taxon>Bacillariophyta</taxon>
        <taxon>Bacillariophyceae</taxon>
        <taxon>Bacillariophycidae</taxon>
        <taxon>Bacillariales</taxon>
        <taxon>Bacillariaceae</taxon>
        <taxon>Pseudo-nitzschia</taxon>
    </lineage>
</organism>
<dbReference type="EMBL" id="HBIX01017026">
    <property type="protein sequence ID" value="CAE0719536.1"/>
    <property type="molecule type" value="Transcribed_RNA"/>
</dbReference>
<dbReference type="Pfam" id="PF12796">
    <property type="entry name" value="Ank_2"/>
    <property type="match status" value="2"/>
</dbReference>
<dbReference type="AlphaFoldDB" id="A0A7S4AL78"/>
<dbReference type="SMART" id="SM00248">
    <property type="entry name" value="ANK"/>
    <property type="match status" value="8"/>
</dbReference>
<dbReference type="PANTHER" id="PTHR24186:SF38">
    <property type="entry name" value="ANKYRIN REPEAT FAMILY PROTEIN"/>
    <property type="match status" value="1"/>
</dbReference>
<dbReference type="Gene3D" id="1.25.40.20">
    <property type="entry name" value="Ankyrin repeat-containing domain"/>
    <property type="match status" value="3"/>
</dbReference>
<dbReference type="PROSITE" id="PS50088">
    <property type="entry name" value="ANK_REPEAT"/>
    <property type="match status" value="4"/>
</dbReference>
<evidence type="ECO:0000256" key="3">
    <source>
        <dbReference type="PROSITE-ProRule" id="PRU00023"/>
    </source>
</evidence>
<evidence type="ECO:0000313" key="5">
    <source>
        <dbReference type="EMBL" id="CAE0719536.1"/>
    </source>
</evidence>
<sequence>MNTIAASYRNDTPLLLLLDSVLSKNGRNTDIALSQIEKLDPSFRYIQSYRTEKRKAPPTATLRPGKCCELLVCDSPMRSASALEAIVNRLLTIDPYMARVRSESDGSLPLHFAASIGNIRVVAILLDYYMEAALTHNTKGKIPLHYAAREGRTEMVRFLLRLVPSCAAVLTKKGKLALHFAAGEGHTEVVRDLLRVYPAGAVLPSKKGKIAMHFAARWGHMQIARDLHYIYPECIHALDYDGSNPLHDATREGQLEMAKFLVEECVCSVAMTQSNIRGEIPLFAAIRSGNSQLCAFLIRAWPGSGKQVLQRVRNPDDVASWEPTILDLCLRGAVANFTDSSSHERDYIDADVDVDIEEHGSKILGRVHSYVKSNKNRNGAVSVQNNGNGVPKVIPVQQYRGVNCMDRQLQSKQHKATIDRTNSDVMSRIISEISLEGASILVANNYSTTTTAITTTPPQLPVSLDISLPRSKSPILSTDDCGKRRSATNGTNGNKRQRRGSIDEDDEGEGCASVPTCLQKPTFYQVHAALECSATTSVLKCVLERYPEQHILADDYGRLPLHVAISHCRSEGSVDLLLEKIWKPNPGACFHRDNFGRLPLHLALATRADARLVRVLLEANPSSGVEQFGNMLPIHMATANECDLSTIFMLVRGDPAMVQTWKSR</sequence>
<dbReference type="SUPFAM" id="SSF48403">
    <property type="entry name" value="Ankyrin repeat"/>
    <property type="match status" value="2"/>
</dbReference>
<evidence type="ECO:0000256" key="4">
    <source>
        <dbReference type="SAM" id="MobiDB-lite"/>
    </source>
</evidence>
<dbReference type="InterPro" id="IPR036770">
    <property type="entry name" value="Ankyrin_rpt-contain_sf"/>
</dbReference>
<accession>A0A7S4AL78</accession>
<evidence type="ECO:0000256" key="1">
    <source>
        <dbReference type="ARBA" id="ARBA00022737"/>
    </source>
</evidence>
<gene>
    <name evidence="5" type="ORF">PAUS00366_LOCUS12290</name>
</gene>
<protein>
    <submittedName>
        <fullName evidence="5">Uncharacterized protein</fullName>
    </submittedName>
</protein>
<feature type="region of interest" description="Disordered" evidence="4">
    <location>
        <begin position="471"/>
        <end position="508"/>
    </location>
</feature>
<evidence type="ECO:0000256" key="2">
    <source>
        <dbReference type="ARBA" id="ARBA00023043"/>
    </source>
</evidence>
<dbReference type="InterPro" id="IPR002110">
    <property type="entry name" value="Ankyrin_rpt"/>
</dbReference>
<feature type="repeat" description="ANK" evidence="3">
    <location>
        <begin position="173"/>
        <end position="195"/>
    </location>
</feature>
<keyword evidence="1" id="KW-0677">Repeat</keyword>
<feature type="repeat" description="ANK" evidence="3">
    <location>
        <begin position="105"/>
        <end position="137"/>
    </location>
</feature>
<keyword evidence="2 3" id="KW-0040">ANK repeat</keyword>
<feature type="repeat" description="ANK" evidence="3">
    <location>
        <begin position="241"/>
        <end position="263"/>
    </location>
</feature>
<dbReference type="PROSITE" id="PS50297">
    <property type="entry name" value="ANK_REP_REGION"/>
    <property type="match status" value="4"/>
</dbReference>
<name>A0A7S4AL78_9STRA</name>